<dbReference type="GO" id="GO:0048513">
    <property type="term" value="P:animal organ development"/>
    <property type="evidence" value="ECO:0007669"/>
    <property type="project" value="TreeGrafter"/>
</dbReference>
<feature type="binding site" evidence="12">
    <location>
        <position position="249"/>
    </location>
    <ligand>
        <name>Zn(2+)</name>
        <dbReference type="ChEBI" id="CHEBI:29105"/>
    </ligand>
</feature>
<dbReference type="Ensembl" id="ENSSSUT00005042207.1">
    <property type="protein sequence ID" value="ENSSSUP00005037076.1"/>
    <property type="gene ID" value="ENSSSUG00005023675.1"/>
</dbReference>
<dbReference type="GO" id="GO:0060396">
    <property type="term" value="P:growth hormone receptor signaling pathway"/>
    <property type="evidence" value="ECO:0007669"/>
    <property type="project" value="TreeGrafter"/>
</dbReference>
<evidence type="ECO:0000256" key="2">
    <source>
        <dbReference type="ARBA" id="ARBA00008474"/>
    </source>
</evidence>
<dbReference type="InterPro" id="IPR018116">
    <property type="entry name" value="Somatotropin_CS"/>
</dbReference>
<dbReference type="GO" id="GO:0005179">
    <property type="term" value="F:hormone activity"/>
    <property type="evidence" value="ECO:0007669"/>
    <property type="project" value="UniProtKB-KW"/>
</dbReference>
<dbReference type="GO" id="GO:0045927">
    <property type="term" value="P:positive regulation of growth"/>
    <property type="evidence" value="ECO:0007669"/>
    <property type="project" value="TreeGrafter"/>
</dbReference>
<dbReference type="PANTHER" id="PTHR11417:SF2">
    <property type="entry name" value="SOMATOTROPIN"/>
    <property type="match status" value="1"/>
</dbReference>
<keyword evidence="9" id="KW-1015">Disulfide bond</keyword>
<dbReference type="PANTHER" id="PTHR11417">
    <property type="entry name" value="SOMATOTROPIN,PROLACTIN"/>
    <property type="match status" value="1"/>
</dbReference>
<comment type="function">
    <text evidence="11">Plays an important role in growth control. Its major role in stimulating body growth is to stimulate the liver and other tissues to secrete IGF1. It stimulates both the differentiation and proliferation of myoblasts. It also stimulates amino acid uptake and protein synthesis in muscle and other tissues.</text>
</comment>
<dbReference type="InterPro" id="IPR009079">
    <property type="entry name" value="4_helix_cytokine-like_core"/>
</dbReference>
<dbReference type="PROSITE" id="PS00338">
    <property type="entry name" value="SOMATOTROPIN_2"/>
    <property type="match status" value="1"/>
</dbReference>
<reference evidence="15" key="2">
    <citation type="submission" date="2025-08" db="UniProtKB">
        <authorList>
            <consortium name="Ensembl"/>
        </authorList>
    </citation>
    <scope>IDENTIFICATION</scope>
</reference>
<dbReference type="GO" id="GO:0005131">
    <property type="term" value="F:growth hormone receptor binding"/>
    <property type="evidence" value="ECO:0007669"/>
    <property type="project" value="InterPro"/>
</dbReference>
<dbReference type="AlphaFoldDB" id="A0A673VUC3"/>
<dbReference type="GO" id="GO:0008083">
    <property type="term" value="F:growth factor activity"/>
    <property type="evidence" value="ECO:0007669"/>
    <property type="project" value="TreeGrafter"/>
</dbReference>
<reference evidence="15" key="3">
    <citation type="submission" date="2025-09" db="UniProtKB">
        <authorList>
            <consortium name="Ensembl"/>
        </authorList>
    </citation>
    <scope>IDENTIFICATION</scope>
</reference>
<dbReference type="InterPro" id="IPR001400">
    <property type="entry name" value="Somatotropin/Prolactin"/>
</dbReference>
<evidence type="ECO:0000256" key="4">
    <source>
        <dbReference type="ARBA" id="ARBA00022525"/>
    </source>
</evidence>
<dbReference type="CDD" id="cd10285">
    <property type="entry name" value="somatotropin_like"/>
    <property type="match status" value="1"/>
</dbReference>
<dbReference type="PRINTS" id="PR00836">
    <property type="entry name" value="SOMATOTROPIN"/>
</dbReference>
<dbReference type="Proteomes" id="UP000472268">
    <property type="component" value="Chromosome 17"/>
</dbReference>
<evidence type="ECO:0000313" key="15">
    <source>
        <dbReference type="Ensembl" id="ENSSSUP00005037076.1"/>
    </source>
</evidence>
<organism evidence="15 16">
    <name type="scientific">Suricata suricatta</name>
    <name type="common">Meerkat</name>
    <dbReference type="NCBI Taxonomy" id="37032"/>
    <lineage>
        <taxon>Eukaryota</taxon>
        <taxon>Metazoa</taxon>
        <taxon>Chordata</taxon>
        <taxon>Craniata</taxon>
        <taxon>Vertebrata</taxon>
        <taxon>Euteleostomi</taxon>
        <taxon>Mammalia</taxon>
        <taxon>Eutheria</taxon>
        <taxon>Laurasiatheria</taxon>
        <taxon>Carnivora</taxon>
        <taxon>Feliformia</taxon>
        <taxon>Herpestidae</taxon>
        <taxon>Suricata</taxon>
    </lineage>
</organism>
<dbReference type="OMA" id="VAYCYSE"/>
<proteinExistence type="inferred from homology"/>
<comment type="subcellular location">
    <subcellularLocation>
        <location evidence="1 13">Secreted</location>
    </subcellularLocation>
</comment>
<dbReference type="GO" id="GO:0046872">
    <property type="term" value="F:metal ion binding"/>
    <property type="evidence" value="ECO:0007669"/>
    <property type="project" value="UniProtKB-KW"/>
</dbReference>
<evidence type="ECO:0000256" key="7">
    <source>
        <dbReference type="ARBA" id="ARBA00022723"/>
    </source>
</evidence>
<keyword evidence="6 13" id="KW-0372">Hormone</keyword>
<dbReference type="Gene3D" id="1.20.1250.10">
    <property type="match status" value="1"/>
</dbReference>
<sequence length="267" mass="29554">MHKCIEKISGGGGGERRDQGIKRAGKGLTPGSQHPAPQTAKGPVDSSPPAVMAAGPRNSVLLAFALLCLPWPQEVGAFPAMPLSSLFANAVLRAQHLHQLAADTYKEFERAYIPEGQRYSIQNAQAAFCFSETIPAPTGKDEAQQRSDIELLRFSLLLIQSWLGPVQFLSRVFTNSLVFGTSDRVYEKLKDLEEGIQALMRELEDGSPRAGQILKQTYDKFDTNLRSDDALLKNYGLLSCFKKDLHKAETYLRVMKCRRFAESSCAF</sequence>
<keyword evidence="7 12" id="KW-0479">Metal-binding</keyword>
<dbReference type="OrthoDB" id="9925773at2759"/>
<name>A0A673VUC3_SURSU</name>
<evidence type="ECO:0000256" key="11">
    <source>
        <dbReference type="ARBA" id="ARBA00049615"/>
    </source>
</evidence>
<dbReference type="GO" id="GO:0005615">
    <property type="term" value="C:extracellular space"/>
    <property type="evidence" value="ECO:0007669"/>
    <property type="project" value="InterPro"/>
</dbReference>
<dbReference type="FunFam" id="1.20.1250.10:FF:000002">
    <property type="entry name" value="Growth hormone"/>
    <property type="match status" value="1"/>
</dbReference>
<dbReference type="PROSITE" id="PS00266">
    <property type="entry name" value="SOMATOTROPIN_1"/>
    <property type="match status" value="1"/>
</dbReference>
<gene>
    <name evidence="15" type="primary">LOC115282007</name>
</gene>
<comment type="similarity">
    <text evidence="2 13">Belongs to the somatotropin/prolactin family.</text>
</comment>
<keyword evidence="8 12" id="KW-0862">Zinc</keyword>
<accession>A0A673VUC3</accession>
<evidence type="ECO:0000256" key="10">
    <source>
        <dbReference type="ARBA" id="ARBA00032367"/>
    </source>
</evidence>
<feature type="region of interest" description="Disordered" evidence="14">
    <location>
        <begin position="1"/>
        <end position="51"/>
    </location>
</feature>
<dbReference type="GO" id="GO:0046427">
    <property type="term" value="P:positive regulation of receptor signaling pathway via JAK-STAT"/>
    <property type="evidence" value="ECO:0007669"/>
    <property type="project" value="TreeGrafter"/>
</dbReference>
<evidence type="ECO:0000256" key="6">
    <source>
        <dbReference type="ARBA" id="ARBA00022702"/>
    </source>
</evidence>
<evidence type="ECO:0000313" key="16">
    <source>
        <dbReference type="Proteomes" id="UP000472268"/>
    </source>
</evidence>
<evidence type="ECO:0000256" key="5">
    <source>
        <dbReference type="ARBA" id="ARBA00022553"/>
    </source>
</evidence>
<dbReference type="GO" id="GO:0031667">
    <property type="term" value="P:response to nutrient levels"/>
    <property type="evidence" value="ECO:0007669"/>
    <property type="project" value="TreeGrafter"/>
</dbReference>
<evidence type="ECO:0000256" key="12">
    <source>
        <dbReference type="PIRSR" id="PIRSR601400-1"/>
    </source>
</evidence>
<dbReference type="GeneID" id="115282007"/>
<protein>
    <recommendedName>
        <fullName evidence="3">Somatotropin</fullName>
    </recommendedName>
    <alternativeName>
        <fullName evidence="10">Growth hormone</fullName>
    </alternativeName>
</protein>
<evidence type="ECO:0000256" key="9">
    <source>
        <dbReference type="ARBA" id="ARBA00023157"/>
    </source>
</evidence>
<evidence type="ECO:0000256" key="8">
    <source>
        <dbReference type="ARBA" id="ARBA00022833"/>
    </source>
</evidence>
<evidence type="ECO:0000256" key="3">
    <source>
        <dbReference type="ARBA" id="ARBA00018367"/>
    </source>
</evidence>
<keyword evidence="4" id="KW-0964">Secreted</keyword>
<dbReference type="Pfam" id="PF00103">
    <property type="entry name" value="Hormone_1"/>
    <property type="match status" value="1"/>
</dbReference>
<evidence type="ECO:0000256" key="14">
    <source>
        <dbReference type="SAM" id="MobiDB-lite"/>
    </source>
</evidence>
<dbReference type="RefSeq" id="XP_029783649.1">
    <property type="nucleotide sequence ID" value="XM_029927789.1"/>
</dbReference>
<dbReference type="InterPro" id="IPR034975">
    <property type="entry name" value="Somatotropin"/>
</dbReference>
<reference evidence="15 16" key="1">
    <citation type="submission" date="2019-05" db="EMBL/GenBank/DDBJ databases">
        <title>A Chromosome-scale Meerkat (S. suricatta) Genome Assembly.</title>
        <authorList>
            <person name="Dudchenko O."/>
            <person name="Lieberman Aiden E."/>
            <person name="Tung J."/>
            <person name="Barreiro L.B."/>
            <person name="Clutton-Brock T.H."/>
        </authorList>
    </citation>
    <scope>NUCLEOTIDE SEQUENCE [LARGE SCALE GENOMIC DNA]</scope>
</reference>
<keyword evidence="16" id="KW-1185">Reference proteome</keyword>
<dbReference type="SUPFAM" id="SSF47266">
    <property type="entry name" value="4-helical cytokines"/>
    <property type="match status" value="1"/>
</dbReference>
<keyword evidence="5" id="KW-0597">Phosphoprotein</keyword>
<evidence type="ECO:0000256" key="13">
    <source>
        <dbReference type="RuleBase" id="RU003618"/>
    </source>
</evidence>
<evidence type="ECO:0000256" key="1">
    <source>
        <dbReference type="ARBA" id="ARBA00004613"/>
    </source>
</evidence>